<dbReference type="Proteomes" id="UP000785679">
    <property type="component" value="Unassembled WGS sequence"/>
</dbReference>
<organism evidence="1 2">
    <name type="scientific">Halteria grandinella</name>
    <dbReference type="NCBI Taxonomy" id="5974"/>
    <lineage>
        <taxon>Eukaryota</taxon>
        <taxon>Sar</taxon>
        <taxon>Alveolata</taxon>
        <taxon>Ciliophora</taxon>
        <taxon>Intramacronucleata</taxon>
        <taxon>Spirotrichea</taxon>
        <taxon>Stichotrichia</taxon>
        <taxon>Sporadotrichida</taxon>
        <taxon>Halteriidae</taxon>
        <taxon>Halteria</taxon>
    </lineage>
</organism>
<sequence length="68" mass="7892">MLMSQHHLILPYPQPTRLPSHPLCILQRGGDPCYPAKLPIVQEAQSINETEKLLMRLQTLHFVLIEHR</sequence>
<keyword evidence="2" id="KW-1185">Reference proteome</keyword>
<name>A0A8J8P2E4_HALGN</name>
<evidence type="ECO:0000313" key="1">
    <source>
        <dbReference type="EMBL" id="TNV85648.1"/>
    </source>
</evidence>
<protein>
    <submittedName>
        <fullName evidence="1">Uncharacterized protein</fullName>
    </submittedName>
</protein>
<dbReference type="EMBL" id="RRYP01001660">
    <property type="protein sequence ID" value="TNV85648.1"/>
    <property type="molecule type" value="Genomic_DNA"/>
</dbReference>
<comment type="caution">
    <text evidence="1">The sequence shown here is derived from an EMBL/GenBank/DDBJ whole genome shotgun (WGS) entry which is preliminary data.</text>
</comment>
<accession>A0A8J8P2E4</accession>
<proteinExistence type="predicted"/>
<gene>
    <name evidence="1" type="ORF">FGO68_gene6505</name>
</gene>
<dbReference type="AlphaFoldDB" id="A0A8J8P2E4"/>
<evidence type="ECO:0000313" key="2">
    <source>
        <dbReference type="Proteomes" id="UP000785679"/>
    </source>
</evidence>
<reference evidence="1" key="1">
    <citation type="submission" date="2019-06" db="EMBL/GenBank/DDBJ databases">
        <authorList>
            <person name="Zheng W."/>
        </authorList>
    </citation>
    <scope>NUCLEOTIDE SEQUENCE</scope>
    <source>
        <strain evidence="1">QDHG01</strain>
    </source>
</reference>